<evidence type="ECO:0000313" key="13">
    <source>
        <dbReference type="Proteomes" id="UP001291623"/>
    </source>
</evidence>
<evidence type="ECO:0000256" key="9">
    <source>
        <dbReference type="RuleBase" id="RU003465"/>
    </source>
</evidence>
<proteinExistence type="inferred from homology"/>
<name>A0AAE1RKL9_9SOLA</name>
<keyword evidence="6" id="KW-0460">Magnesium</keyword>
<dbReference type="PROSITE" id="PS01032">
    <property type="entry name" value="PPM_1"/>
    <property type="match status" value="1"/>
</dbReference>
<evidence type="ECO:0000256" key="10">
    <source>
        <dbReference type="SAM" id="MobiDB-lite"/>
    </source>
</evidence>
<dbReference type="GO" id="GO:0004722">
    <property type="term" value="F:protein serine/threonine phosphatase activity"/>
    <property type="evidence" value="ECO:0007669"/>
    <property type="project" value="UniProtKB-EC"/>
</dbReference>
<evidence type="ECO:0000256" key="3">
    <source>
        <dbReference type="ARBA" id="ARBA00013081"/>
    </source>
</evidence>
<keyword evidence="7 9" id="KW-0904">Protein phosphatase</keyword>
<dbReference type="GO" id="GO:0046872">
    <property type="term" value="F:metal ion binding"/>
    <property type="evidence" value="ECO:0007669"/>
    <property type="project" value="UniProtKB-KW"/>
</dbReference>
<dbReference type="InterPro" id="IPR015655">
    <property type="entry name" value="PP2C"/>
</dbReference>
<protein>
    <recommendedName>
        <fullName evidence="3">protein-serine/threonine phosphatase</fullName>
        <ecNumber evidence="3">3.1.3.16</ecNumber>
    </recommendedName>
</protein>
<comment type="cofactor">
    <cofactor evidence="1">
        <name>Mn(2+)</name>
        <dbReference type="ChEBI" id="CHEBI:29035"/>
    </cofactor>
</comment>
<comment type="similarity">
    <text evidence="9">Belongs to the PP2C family.</text>
</comment>
<evidence type="ECO:0000256" key="5">
    <source>
        <dbReference type="ARBA" id="ARBA00022801"/>
    </source>
</evidence>
<evidence type="ECO:0000256" key="2">
    <source>
        <dbReference type="ARBA" id="ARBA00001946"/>
    </source>
</evidence>
<dbReference type="InterPro" id="IPR036457">
    <property type="entry name" value="PPM-type-like_dom_sf"/>
</dbReference>
<comment type="cofactor">
    <cofactor evidence="2">
        <name>Mg(2+)</name>
        <dbReference type="ChEBI" id="CHEBI:18420"/>
    </cofactor>
</comment>
<gene>
    <name evidence="12" type="ORF">RND71_028111</name>
</gene>
<evidence type="ECO:0000256" key="8">
    <source>
        <dbReference type="ARBA" id="ARBA00023211"/>
    </source>
</evidence>
<dbReference type="SMART" id="SM00331">
    <property type="entry name" value="PP2C_SIG"/>
    <property type="match status" value="1"/>
</dbReference>
<dbReference type="InterPro" id="IPR000222">
    <property type="entry name" value="PP2C_BS"/>
</dbReference>
<evidence type="ECO:0000256" key="4">
    <source>
        <dbReference type="ARBA" id="ARBA00022723"/>
    </source>
</evidence>
<keyword evidence="13" id="KW-1185">Reference proteome</keyword>
<evidence type="ECO:0000256" key="6">
    <source>
        <dbReference type="ARBA" id="ARBA00022842"/>
    </source>
</evidence>
<dbReference type="AlphaFoldDB" id="A0AAE1RKL9"/>
<dbReference type="PANTHER" id="PTHR47992">
    <property type="entry name" value="PROTEIN PHOSPHATASE"/>
    <property type="match status" value="1"/>
</dbReference>
<dbReference type="SMART" id="SM00332">
    <property type="entry name" value="PP2Cc"/>
    <property type="match status" value="1"/>
</dbReference>
<sequence length="408" mass="44980">MNVNKEQSDRNLPELSSPSQQPPSPSQQPPRESTAPPPSLPQVKQPPSMPQLKQSSSATVTIPSIDPNALFSGGGISVRNQRKGKREKKKKNRAKQSRKKKKTLRRKQRKDDDEKRRKRTLALAAPEAHFQTGNRNAKFSYGYATFKGKRASMEDFYETSISEVDGQMVAFFGVFDGHGGSRTAEYLKNNLFKNLSSHPDFIKDTKSAIVEAFKQTDADYLNEEKGQQKDAGSTASTAVLLGDRLLVANVGDSRVVACRDGSGKALTAIPLSIDHKPDRSDERERIEQAGGFIIWAVPYTSNTTYSCLHALGTWRVGGVLAVSRAFGDKMLKPYVVADPEIQEEEIDGVDFLIIASDGLWNVLSNKEAVKIVQDIKDAEAASRKLIEEAYSRGSSDNITCVVVRFESA</sequence>
<feature type="compositionally biased region" description="Basic and acidic residues" evidence="10">
    <location>
        <begin position="1"/>
        <end position="12"/>
    </location>
</feature>
<dbReference type="PROSITE" id="PS51746">
    <property type="entry name" value="PPM_2"/>
    <property type="match status" value="1"/>
</dbReference>
<dbReference type="EC" id="3.1.3.16" evidence="3"/>
<dbReference type="Pfam" id="PF00481">
    <property type="entry name" value="PP2C"/>
    <property type="match status" value="1"/>
</dbReference>
<evidence type="ECO:0000256" key="7">
    <source>
        <dbReference type="ARBA" id="ARBA00022912"/>
    </source>
</evidence>
<keyword evidence="4" id="KW-0479">Metal-binding</keyword>
<keyword evidence="5 9" id="KW-0378">Hydrolase</keyword>
<dbReference type="EMBL" id="JAVYJV010000015">
    <property type="protein sequence ID" value="KAK4352593.1"/>
    <property type="molecule type" value="Genomic_DNA"/>
</dbReference>
<accession>A0AAE1RKL9</accession>
<reference evidence="12" key="1">
    <citation type="submission" date="2023-12" db="EMBL/GenBank/DDBJ databases">
        <title>Genome assembly of Anisodus tanguticus.</title>
        <authorList>
            <person name="Wang Y.-J."/>
        </authorList>
    </citation>
    <scope>NUCLEOTIDE SEQUENCE</scope>
    <source>
        <strain evidence="12">KB-2021</strain>
        <tissue evidence="12">Leaf</tissue>
    </source>
</reference>
<comment type="caution">
    <text evidence="12">The sequence shown here is derived from an EMBL/GenBank/DDBJ whole genome shotgun (WGS) entry which is preliminary data.</text>
</comment>
<feature type="compositionally biased region" description="Basic residues" evidence="10">
    <location>
        <begin position="80"/>
        <end position="108"/>
    </location>
</feature>
<organism evidence="12 13">
    <name type="scientific">Anisodus tanguticus</name>
    <dbReference type="NCBI Taxonomy" id="243964"/>
    <lineage>
        <taxon>Eukaryota</taxon>
        <taxon>Viridiplantae</taxon>
        <taxon>Streptophyta</taxon>
        <taxon>Embryophyta</taxon>
        <taxon>Tracheophyta</taxon>
        <taxon>Spermatophyta</taxon>
        <taxon>Magnoliopsida</taxon>
        <taxon>eudicotyledons</taxon>
        <taxon>Gunneridae</taxon>
        <taxon>Pentapetalae</taxon>
        <taxon>asterids</taxon>
        <taxon>lamiids</taxon>
        <taxon>Solanales</taxon>
        <taxon>Solanaceae</taxon>
        <taxon>Solanoideae</taxon>
        <taxon>Hyoscyameae</taxon>
        <taxon>Anisodus</taxon>
    </lineage>
</organism>
<dbReference type="CDD" id="cd00143">
    <property type="entry name" value="PP2Cc"/>
    <property type="match status" value="1"/>
</dbReference>
<dbReference type="Gene3D" id="3.60.40.10">
    <property type="entry name" value="PPM-type phosphatase domain"/>
    <property type="match status" value="1"/>
</dbReference>
<feature type="compositionally biased region" description="Polar residues" evidence="10">
    <location>
        <begin position="51"/>
        <end position="62"/>
    </location>
</feature>
<evidence type="ECO:0000313" key="12">
    <source>
        <dbReference type="EMBL" id="KAK4352593.1"/>
    </source>
</evidence>
<dbReference type="SUPFAM" id="SSF81606">
    <property type="entry name" value="PP2C-like"/>
    <property type="match status" value="1"/>
</dbReference>
<evidence type="ECO:0000256" key="1">
    <source>
        <dbReference type="ARBA" id="ARBA00001936"/>
    </source>
</evidence>
<dbReference type="Proteomes" id="UP001291623">
    <property type="component" value="Unassembled WGS sequence"/>
</dbReference>
<evidence type="ECO:0000259" key="11">
    <source>
        <dbReference type="PROSITE" id="PS51746"/>
    </source>
</evidence>
<dbReference type="InterPro" id="IPR001932">
    <property type="entry name" value="PPM-type_phosphatase-like_dom"/>
</dbReference>
<keyword evidence="8" id="KW-0464">Manganese</keyword>
<feature type="domain" description="PPM-type phosphatase" evidence="11">
    <location>
        <begin position="140"/>
        <end position="405"/>
    </location>
</feature>
<feature type="region of interest" description="Disordered" evidence="10">
    <location>
        <begin position="1"/>
        <end position="120"/>
    </location>
</feature>